<evidence type="ECO:0000256" key="1">
    <source>
        <dbReference type="ARBA" id="ARBA00022771"/>
    </source>
</evidence>
<feature type="compositionally biased region" description="Acidic residues" evidence="3">
    <location>
        <begin position="109"/>
        <end position="120"/>
    </location>
</feature>
<dbReference type="Gramene" id="AET5Gv20255000.17">
    <property type="protein sequence ID" value="AET5Gv20255000.17"/>
    <property type="gene ID" value="AET5Gv20255000"/>
</dbReference>
<protein>
    <recommendedName>
        <fullName evidence="6">RING-type domain-containing protein</fullName>
    </recommendedName>
</protein>
<reference evidence="5" key="2">
    <citation type="journal article" date="2017" name="Nat. Plants">
        <title>The Aegilops tauschii genome reveals multiple impacts of transposons.</title>
        <authorList>
            <person name="Zhao G."/>
            <person name="Zou C."/>
            <person name="Li K."/>
            <person name="Wang K."/>
            <person name="Li T."/>
            <person name="Gao L."/>
            <person name="Zhang X."/>
            <person name="Wang H."/>
            <person name="Yang Z."/>
            <person name="Liu X."/>
            <person name="Jiang W."/>
            <person name="Mao L."/>
            <person name="Kong X."/>
            <person name="Jiao Y."/>
            <person name="Jia J."/>
        </authorList>
    </citation>
    <scope>NUCLEOTIDE SEQUENCE [LARGE SCALE GENOMIC DNA]</scope>
    <source>
        <strain evidence="5">cv. AL8/78</strain>
    </source>
</reference>
<proteinExistence type="predicted"/>
<dbReference type="InterPro" id="IPR011011">
    <property type="entry name" value="Znf_FYVE_PHD"/>
</dbReference>
<keyword evidence="2" id="KW-0862">Zinc</keyword>
<reference evidence="4" key="3">
    <citation type="journal article" date="2017" name="Nature">
        <title>Genome sequence of the progenitor of the wheat D genome Aegilops tauschii.</title>
        <authorList>
            <person name="Luo M.C."/>
            <person name="Gu Y.Q."/>
            <person name="Puiu D."/>
            <person name="Wang H."/>
            <person name="Twardziok S.O."/>
            <person name="Deal K.R."/>
            <person name="Huo N."/>
            <person name="Zhu T."/>
            <person name="Wang L."/>
            <person name="Wang Y."/>
            <person name="McGuire P.E."/>
            <person name="Liu S."/>
            <person name="Long H."/>
            <person name="Ramasamy R.K."/>
            <person name="Rodriguez J.C."/>
            <person name="Van S.L."/>
            <person name="Yuan L."/>
            <person name="Wang Z."/>
            <person name="Xia Z."/>
            <person name="Xiao L."/>
            <person name="Anderson O.D."/>
            <person name="Ouyang S."/>
            <person name="Liang Y."/>
            <person name="Zimin A.V."/>
            <person name="Pertea G."/>
            <person name="Qi P."/>
            <person name="Bennetzen J.L."/>
            <person name="Dai X."/>
            <person name="Dawson M.W."/>
            <person name="Muller H.G."/>
            <person name="Kugler K."/>
            <person name="Rivarola-Duarte L."/>
            <person name="Spannagl M."/>
            <person name="Mayer K.F.X."/>
            <person name="Lu F.H."/>
            <person name="Bevan M.W."/>
            <person name="Leroy P."/>
            <person name="Li P."/>
            <person name="You F.M."/>
            <person name="Sun Q."/>
            <person name="Liu Z."/>
            <person name="Lyons E."/>
            <person name="Wicker T."/>
            <person name="Salzberg S.L."/>
            <person name="Devos K.M."/>
            <person name="Dvorak J."/>
        </authorList>
    </citation>
    <scope>NUCLEOTIDE SEQUENCE [LARGE SCALE GENOMIC DNA]</scope>
    <source>
        <strain evidence="4">cv. AL8/78</strain>
    </source>
</reference>
<reference evidence="4" key="4">
    <citation type="submission" date="2019-03" db="UniProtKB">
        <authorList>
            <consortium name="EnsemblPlants"/>
        </authorList>
    </citation>
    <scope>IDENTIFICATION</scope>
</reference>
<evidence type="ECO:0000256" key="3">
    <source>
        <dbReference type="SAM" id="MobiDB-lite"/>
    </source>
</evidence>
<keyword evidence="1" id="KW-0863">Zinc-finger</keyword>
<dbReference type="SUPFAM" id="SSF57903">
    <property type="entry name" value="FYVE/PHD zinc finger"/>
    <property type="match status" value="1"/>
</dbReference>
<evidence type="ECO:0000313" key="4">
    <source>
        <dbReference type="EnsemblPlants" id="AET5Gv20255000.17"/>
    </source>
</evidence>
<dbReference type="AlphaFoldDB" id="A0A453K106"/>
<dbReference type="Gene3D" id="3.30.40.10">
    <property type="entry name" value="Zinc/RING finger domain, C3HC4 (zinc finger)"/>
    <property type="match status" value="1"/>
</dbReference>
<dbReference type="GO" id="GO:0008270">
    <property type="term" value="F:zinc ion binding"/>
    <property type="evidence" value="ECO:0007669"/>
    <property type="project" value="UniProtKB-KW"/>
</dbReference>
<feature type="region of interest" description="Disordered" evidence="3">
    <location>
        <begin position="103"/>
        <end position="123"/>
    </location>
</feature>
<evidence type="ECO:0008006" key="6">
    <source>
        <dbReference type="Google" id="ProtNLM"/>
    </source>
</evidence>
<keyword evidence="5" id="KW-1185">Reference proteome</keyword>
<reference evidence="5" key="1">
    <citation type="journal article" date="2014" name="Science">
        <title>Ancient hybridizations among the ancestral genomes of bread wheat.</title>
        <authorList>
            <consortium name="International Wheat Genome Sequencing Consortium,"/>
            <person name="Marcussen T."/>
            <person name="Sandve S.R."/>
            <person name="Heier L."/>
            <person name="Spannagl M."/>
            <person name="Pfeifer M."/>
            <person name="Jakobsen K.S."/>
            <person name="Wulff B.B."/>
            <person name="Steuernagel B."/>
            <person name="Mayer K.F."/>
            <person name="Olsen O.A."/>
        </authorList>
    </citation>
    <scope>NUCLEOTIDE SEQUENCE [LARGE SCALE GENOMIC DNA]</scope>
    <source>
        <strain evidence="5">cv. AL8/78</strain>
    </source>
</reference>
<organism evidence="4 5">
    <name type="scientific">Aegilops tauschii subsp. strangulata</name>
    <name type="common">Goatgrass</name>
    <dbReference type="NCBI Taxonomy" id="200361"/>
    <lineage>
        <taxon>Eukaryota</taxon>
        <taxon>Viridiplantae</taxon>
        <taxon>Streptophyta</taxon>
        <taxon>Embryophyta</taxon>
        <taxon>Tracheophyta</taxon>
        <taxon>Spermatophyta</taxon>
        <taxon>Magnoliopsida</taxon>
        <taxon>Liliopsida</taxon>
        <taxon>Poales</taxon>
        <taxon>Poaceae</taxon>
        <taxon>BOP clade</taxon>
        <taxon>Pooideae</taxon>
        <taxon>Triticodae</taxon>
        <taxon>Triticeae</taxon>
        <taxon>Triticinae</taxon>
        <taxon>Aegilops</taxon>
    </lineage>
</organism>
<reference evidence="4" key="5">
    <citation type="journal article" date="2021" name="G3 (Bethesda)">
        <title>Aegilops tauschii genome assembly Aet v5.0 features greater sequence contiguity and improved annotation.</title>
        <authorList>
            <person name="Wang L."/>
            <person name="Zhu T."/>
            <person name="Rodriguez J.C."/>
            <person name="Deal K.R."/>
            <person name="Dubcovsky J."/>
            <person name="McGuire P.E."/>
            <person name="Lux T."/>
            <person name="Spannagl M."/>
            <person name="Mayer K.F.X."/>
            <person name="Baldrich P."/>
            <person name="Meyers B.C."/>
            <person name="Huo N."/>
            <person name="Gu Y.Q."/>
            <person name="Zhou H."/>
            <person name="Devos K.M."/>
            <person name="Bennetzen J.L."/>
            <person name="Unver T."/>
            <person name="Budak H."/>
            <person name="Gulick P.J."/>
            <person name="Galiba G."/>
            <person name="Kalapos B."/>
            <person name="Nelson D.R."/>
            <person name="Li P."/>
            <person name="You F.M."/>
            <person name="Luo M.C."/>
            <person name="Dvorak J."/>
        </authorList>
    </citation>
    <scope>NUCLEOTIDE SEQUENCE [LARGE SCALE GENOMIC DNA]</scope>
    <source>
        <strain evidence="4">cv. AL8/78</strain>
    </source>
</reference>
<dbReference type="EnsemblPlants" id="AET5Gv20255000.17">
    <property type="protein sequence ID" value="AET5Gv20255000.17"/>
    <property type="gene ID" value="AET5Gv20255000"/>
</dbReference>
<keyword evidence="1" id="KW-0479">Metal-binding</keyword>
<evidence type="ECO:0000313" key="5">
    <source>
        <dbReference type="Proteomes" id="UP000015105"/>
    </source>
</evidence>
<name>A0A453K106_AEGTS</name>
<evidence type="ECO:0000256" key="2">
    <source>
        <dbReference type="ARBA" id="ARBA00022833"/>
    </source>
</evidence>
<dbReference type="Proteomes" id="UP000015105">
    <property type="component" value="Chromosome 5D"/>
</dbReference>
<dbReference type="InterPro" id="IPR013083">
    <property type="entry name" value="Znf_RING/FYVE/PHD"/>
</dbReference>
<accession>A0A453K106</accession>
<sequence length="182" mass="19631">MAFHVACPITCRRVCDCELGFGAARANKRAGAWAGVAAALEGFLADPWLLRPAVGGAGDAREPGTVQVEVPPLELPEEGEDEACRAAMQRQAAAAEDFARRLEGAYESPEAEGDEDDSDREDQGNAAVKVMCRLCFSGENEGSSKAAKMVPCKLCNKKYHKKCVKNWGEHRGNLKNYSLRAS</sequence>